<dbReference type="PRINTS" id="PR00722">
    <property type="entry name" value="CHYMOTRYPSIN"/>
</dbReference>
<gene>
    <name evidence="9" type="ORF">ACEWY4_017520</name>
</gene>
<organism evidence="9 10">
    <name type="scientific">Coilia grayii</name>
    <name type="common">Gray's grenadier anchovy</name>
    <dbReference type="NCBI Taxonomy" id="363190"/>
    <lineage>
        <taxon>Eukaryota</taxon>
        <taxon>Metazoa</taxon>
        <taxon>Chordata</taxon>
        <taxon>Craniata</taxon>
        <taxon>Vertebrata</taxon>
        <taxon>Euteleostomi</taxon>
        <taxon>Actinopterygii</taxon>
        <taxon>Neopterygii</taxon>
        <taxon>Teleostei</taxon>
        <taxon>Clupei</taxon>
        <taxon>Clupeiformes</taxon>
        <taxon>Clupeoidei</taxon>
        <taxon>Engraulidae</taxon>
        <taxon>Coilinae</taxon>
        <taxon>Coilia</taxon>
    </lineage>
</organism>
<dbReference type="EC" id="3.4.21.1" evidence="7"/>
<keyword evidence="5" id="KW-0720">Serine protease</keyword>
<dbReference type="EMBL" id="JBHFQA010000015">
    <property type="protein sequence ID" value="KAL2086461.1"/>
    <property type="molecule type" value="Genomic_DNA"/>
</dbReference>
<dbReference type="GO" id="GO:0007586">
    <property type="term" value="P:digestion"/>
    <property type="evidence" value="ECO:0007669"/>
    <property type="project" value="UniProtKB-KW"/>
</dbReference>
<evidence type="ECO:0000313" key="10">
    <source>
        <dbReference type="Proteomes" id="UP001591681"/>
    </source>
</evidence>
<sequence>MHTHAYTHTHTHTGKVDVPSNSSVCVCVCVCAVCGRPQLSSRIVGGQDAPPGGWPWQASIDFFEEHLCGGSLINQEWVLSAANCFLSVKAGEVKVHLGRQSLSGSNPHEESRAVSRIVPHPNYNIFAKDNDIALLQLSTPVSFSDHIRPVCLAASGSVFLNGTNSWVTGFGNTAEGGKATHTHTHTHTLALEILLKVVGQHIHTHTHTHWPWR</sequence>
<keyword evidence="10" id="KW-1185">Reference proteome</keyword>
<keyword evidence="3" id="KW-0222">Digestion</keyword>
<evidence type="ECO:0000256" key="3">
    <source>
        <dbReference type="ARBA" id="ARBA00022757"/>
    </source>
</evidence>
<evidence type="ECO:0000256" key="5">
    <source>
        <dbReference type="ARBA" id="ARBA00022825"/>
    </source>
</evidence>
<dbReference type="Gene3D" id="2.40.10.10">
    <property type="entry name" value="Trypsin-like serine proteases"/>
    <property type="match status" value="3"/>
</dbReference>
<evidence type="ECO:0000256" key="7">
    <source>
        <dbReference type="ARBA" id="ARBA00044036"/>
    </source>
</evidence>
<dbReference type="SUPFAM" id="SSF50494">
    <property type="entry name" value="Trypsin-like serine proteases"/>
    <property type="match status" value="1"/>
</dbReference>
<dbReference type="AlphaFoldDB" id="A0ABD1JIA7"/>
<keyword evidence="4" id="KW-0378">Hydrolase</keyword>
<keyword evidence="6" id="KW-1015">Disulfide bond</keyword>
<dbReference type="PANTHER" id="PTHR24252:SF7">
    <property type="entry name" value="HYALIN"/>
    <property type="match status" value="1"/>
</dbReference>
<name>A0ABD1JIA7_9TELE</name>
<evidence type="ECO:0000256" key="1">
    <source>
        <dbReference type="ARBA" id="ARBA00004239"/>
    </source>
</evidence>
<comment type="subcellular location">
    <subcellularLocation>
        <location evidence="1">Secreted</location>
        <location evidence="1">Extracellular space</location>
    </subcellularLocation>
</comment>
<dbReference type="Proteomes" id="UP001591681">
    <property type="component" value="Unassembled WGS sequence"/>
</dbReference>
<dbReference type="InterPro" id="IPR001254">
    <property type="entry name" value="Trypsin_dom"/>
</dbReference>
<dbReference type="GO" id="GO:0005576">
    <property type="term" value="C:extracellular region"/>
    <property type="evidence" value="ECO:0007669"/>
    <property type="project" value="UniProtKB-SubCell"/>
</dbReference>
<accession>A0ABD1JIA7</accession>
<keyword evidence="2" id="KW-0645">Protease</keyword>
<evidence type="ECO:0000256" key="2">
    <source>
        <dbReference type="ARBA" id="ARBA00022670"/>
    </source>
</evidence>
<dbReference type="InterPro" id="IPR009003">
    <property type="entry name" value="Peptidase_S1_PA"/>
</dbReference>
<dbReference type="Pfam" id="PF00089">
    <property type="entry name" value="Trypsin"/>
    <property type="match status" value="1"/>
</dbReference>
<reference evidence="9 10" key="1">
    <citation type="submission" date="2024-09" db="EMBL/GenBank/DDBJ databases">
        <title>A chromosome-level genome assembly of Gray's grenadier anchovy, Coilia grayii.</title>
        <authorList>
            <person name="Fu Z."/>
        </authorList>
    </citation>
    <scope>NUCLEOTIDE SEQUENCE [LARGE SCALE GENOMIC DNA]</scope>
    <source>
        <strain evidence="9">G4</strain>
        <tissue evidence="9">Muscle</tissue>
    </source>
</reference>
<dbReference type="GO" id="GO:0004252">
    <property type="term" value="F:serine-type endopeptidase activity"/>
    <property type="evidence" value="ECO:0007669"/>
    <property type="project" value="UniProtKB-EC"/>
</dbReference>
<dbReference type="CDD" id="cd00190">
    <property type="entry name" value="Tryp_SPc"/>
    <property type="match status" value="1"/>
</dbReference>
<dbReference type="PROSITE" id="PS50240">
    <property type="entry name" value="TRYPSIN_DOM"/>
    <property type="match status" value="1"/>
</dbReference>
<evidence type="ECO:0000313" key="9">
    <source>
        <dbReference type="EMBL" id="KAL2086461.1"/>
    </source>
</evidence>
<dbReference type="PANTHER" id="PTHR24252">
    <property type="entry name" value="ACROSIN-RELATED"/>
    <property type="match status" value="1"/>
</dbReference>
<protein>
    <recommendedName>
        <fullName evidence="7">chymotrypsin</fullName>
        <ecNumber evidence="7">3.4.21.1</ecNumber>
    </recommendedName>
</protein>
<feature type="domain" description="Peptidase S1" evidence="8">
    <location>
        <begin position="43"/>
        <end position="177"/>
    </location>
</feature>
<dbReference type="FunFam" id="2.40.10.10:FF:000181">
    <property type="entry name" value="Chymotrypsinogen A"/>
    <property type="match status" value="1"/>
</dbReference>
<dbReference type="InterPro" id="IPR043504">
    <property type="entry name" value="Peptidase_S1_PA_chymotrypsin"/>
</dbReference>
<comment type="caution">
    <text evidence="9">The sequence shown here is derived from an EMBL/GenBank/DDBJ whole genome shotgun (WGS) entry which is preliminary data.</text>
</comment>
<dbReference type="GO" id="GO:0006508">
    <property type="term" value="P:proteolysis"/>
    <property type="evidence" value="ECO:0007669"/>
    <property type="project" value="UniProtKB-KW"/>
</dbReference>
<evidence type="ECO:0000256" key="6">
    <source>
        <dbReference type="ARBA" id="ARBA00023157"/>
    </source>
</evidence>
<dbReference type="InterPro" id="IPR001314">
    <property type="entry name" value="Peptidase_S1A"/>
</dbReference>
<evidence type="ECO:0000259" key="8">
    <source>
        <dbReference type="PROSITE" id="PS50240"/>
    </source>
</evidence>
<dbReference type="SMART" id="SM00020">
    <property type="entry name" value="Tryp_SPc"/>
    <property type="match status" value="1"/>
</dbReference>
<evidence type="ECO:0000256" key="4">
    <source>
        <dbReference type="ARBA" id="ARBA00022801"/>
    </source>
</evidence>
<proteinExistence type="predicted"/>